<evidence type="ECO:0000259" key="5">
    <source>
        <dbReference type="Pfam" id="PF01929"/>
    </source>
</evidence>
<evidence type="ECO:0000259" key="4">
    <source>
        <dbReference type="Pfam" id="PF00467"/>
    </source>
</evidence>
<dbReference type="SUPFAM" id="SSF50104">
    <property type="entry name" value="Translation proteins SH3-like domain"/>
    <property type="match status" value="1"/>
</dbReference>
<dbReference type="Pfam" id="PF00467">
    <property type="entry name" value="KOW"/>
    <property type="match status" value="1"/>
</dbReference>
<sequence>MSCEVKASPWRNVEVGRLVLLNDGASAGKIAVIVQIIDHKRVLIDAPEVPRQSFPLSHLSLTSITVNVPLGARTATVAKIWEKQEINEKWAKSALAKRIDVTQKRAALTDFERFKVMVLKKQRRFEVKKAYAKAKKASA</sequence>
<dbReference type="PANTHER" id="PTHR11127">
    <property type="entry name" value="60S RIBOSOMAL PROTEIN L14"/>
    <property type="match status" value="1"/>
</dbReference>
<dbReference type="GO" id="GO:0006412">
    <property type="term" value="P:translation"/>
    <property type="evidence" value="ECO:0007669"/>
    <property type="project" value="InterPro"/>
</dbReference>
<keyword evidence="2 6" id="KW-0689">Ribosomal protein</keyword>
<dbReference type="InterPro" id="IPR002784">
    <property type="entry name" value="Ribosomal_eL14_dom"/>
</dbReference>
<accession>U4LLQ1</accession>
<dbReference type="GO" id="GO:0003723">
    <property type="term" value="F:RNA binding"/>
    <property type="evidence" value="ECO:0007669"/>
    <property type="project" value="InterPro"/>
</dbReference>
<dbReference type="InterPro" id="IPR005824">
    <property type="entry name" value="KOW"/>
</dbReference>
<keyword evidence="7" id="KW-1185">Reference proteome</keyword>
<dbReference type="Pfam" id="PF01929">
    <property type="entry name" value="Ribosomal_L14e"/>
    <property type="match status" value="1"/>
</dbReference>
<dbReference type="InterPro" id="IPR039660">
    <property type="entry name" value="Ribosomal_eL14"/>
</dbReference>
<organism evidence="6 7">
    <name type="scientific">Pyronema omphalodes (strain CBS 100304)</name>
    <name type="common">Pyronema confluens</name>
    <dbReference type="NCBI Taxonomy" id="1076935"/>
    <lineage>
        <taxon>Eukaryota</taxon>
        <taxon>Fungi</taxon>
        <taxon>Dikarya</taxon>
        <taxon>Ascomycota</taxon>
        <taxon>Pezizomycotina</taxon>
        <taxon>Pezizomycetes</taxon>
        <taxon>Pezizales</taxon>
        <taxon>Pyronemataceae</taxon>
        <taxon>Pyronema</taxon>
    </lineage>
</organism>
<gene>
    <name evidence="6" type="ORF">PCON_13357</name>
</gene>
<dbReference type="GO" id="GO:0022625">
    <property type="term" value="C:cytosolic large ribosomal subunit"/>
    <property type="evidence" value="ECO:0007669"/>
    <property type="project" value="TreeGrafter"/>
</dbReference>
<evidence type="ECO:0000256" key="1">
    <source>
        <dbReference type="ARBA" id="ARBA00006592"/>
    </source>
</evidence>
<proteinExistence type="inferred from homology"/>
<evidence type="ECO:0000256" key="3">
    <source>
        <dbReference type="ARBA" id="ARBA00023274"/>
    </source>
</evidence>
<dbReference type="GO" id="GO:0042273">
    <property type="term" value="P:ribosomal large subunit biogenesis"/>
    <property type="evidence" value="ECO:0007669"/>
    <property type="project" value="TreeGrafter"/>
</dbReference>
<feature type="domain" description="KOW" evidence="4">
    <location>
        <begin position="15"/>
        <end position="45"/>
    </location>
</feature>
<dbReference type="Gene3D" id="2.30.30.30">
    <property type="match status" value="1"/>
</dbReference>
<protein>
    <submittedName>
        <fullName evidence="6">Similar to 60S ribosomal protein L14-A acc. no. P36105</fullName>
    </submittedName>
</protein>
<dbReference type="PANTHER" id="PTHR11127:SF2">
    <property type="entry name" value="LARGE RIBOSOMAL SUBUNIT PROTEIN EL14"/>
    <property type="match status" value="1"/>
</dbReference>
<dbReference type="OrthoDB" id="1875589at2759"/>
<keyword evidence="3" id="KW-0687">Ribonucleoprotein</keyword>
<dbReference type="GO" id="GO:0003735">
    <property type="term" value="F:structural constituent of ribosome"/>
    <property type="evidence" value="ECO:0007669"/>
    <property type="project" value="InterPro"/>
</dbReference>
<evidence type="ECO:0000313" key="7">
    <source>
        <dbReference type="Proteomes" id="UP000018144"/>
    </source>
</evidence>
<dbReference type="EMBL" id="HF935890">
    <property type="protein sequence ID" value="CCX32517.1"/>
    <property type="molecule type" value="Genomic_DNA"/>
</dbReference>
<feature type="domain" description="Large ribosomal subunit protein eL14" evidence="5">
    <location>
        <begin position="50"/>
        <end position="124"/>
    </location>
</feature>
<dbReference type="OMA" id="KLCFVVD"/>
<dbReference type="Proteomes" id="UP000018144">
    <property type="component" value="Unassembled WGS sequence"/>
</dbReference>
<evidence type="ECO:0000313" key="6">
    <source>
        <dbReference type="EMBL" id="CCX32517.1"/>
    </source>
</evidence>
<dbReference type="eggNOG" id="KOG3421">
    <property type="taxonomic scope" value="Eukaryota"/>
</dbReference>
<dbReference type="InterPro" id="IPR014722">
    <property type="entry name" value="Rib_uL2_dom2"/>
</dbReference>
<name>U4LLQ1_PYROM</name>
<dbReference type="AlphaFoldDB" id="U4LLQ1"/>
<evidence type="ECO:0000256" key="2">
    <source>
        <dbReference type="ARBA" id="ARBA00022980"/>
    </source>
</evidence>
<dbReference type="STRING" id="1076935.U4LLQ1"/>
<comment type="similarity">
    <text evidence="1">Belongs to the eukaryotic ribosomal protein eL14 family.</text>
</comment>
<dbReference type="Gene3D" id="6.10.250.2270">
    <property type="match status" value="1"/>
</dbReference>
<dbReference type="CDD" id="cd23702">
    <property type="entry name" value="eL14"/>
    <property type="match status" value="1"/>
</dbReference>
<reference evidence="6 7" key="1">
    <citation type="journal article" date="2013" name="PLoS Genet.">
        <title>The genome and development-dependent transcriptomes of Pyronema confluens: a window into fungal evolution.</title>
        <authorList>
            <person name="Traeger S."/>
            <person name="Altegoer F."/>
            <person name="Freitag M."/>
            <person name="Gabaldon T."/>
            <person name="Kempken F."/>
            <person name="Kumar A."/>
            <person name="Marcet-Houben M."/>
            <person name="Poggeler S."/>
            <person name="Stajich J.E."/>
            <person name="Nowrousian M."/>
        </authorList>
    </citation>
    <scope>NUCLEOTIDE SEQUENCE [LARGE SCALE GENOMIC DNA]</scope>
    <source>
        <strain evidence="7">CBS 100304</strain>
        <tissue evidence="6">Vegetative mycelium</tissue>
    </source>
</reference>
<dbReference type="InterPro" id="IPR008991">
    <property type="entry name" value="Translation_prot_SH3-like_sf"/>
</dbReference>